<protein>
    <recommendedName>
        <fullName evidence="3">Transcription regulator Rua1 C-terminal domain-containing protein</fullName>
    </recommendedName>
</protein>
<feature type="compositionally biased region" description="Low complexity" evidence="1">
    <location>
        <begin position="38"/>
        <end position="66"/>
    </location>
</feature>
<feature type="chain" id="PRO_5001645995" description="Transcription regulator Rua1 C-terminal domain-containing protein" evidence="2">
    <location>
        <begin position="21"/>
        <end position="618"/>
    </location>
</feature>
<feature type="compositionally biased region" description="Polar residues" evidence="1">
    <location>
        <begin position="19"/>
        <end position="29"/>
    </location>
</feature>
<dbReference type="PANTHER" id="PTHR28125:SF3">
    <property type="entry name" value="TRANSCRIPTION REGULATOR RUA1 C-TERMINAL DOMAIN-CONTAINING PROTEIN"/>
    <property type="match status" value="1"/>
</dbReference>
<keyword evidence="5" id="KW-1185">Reference proteome</keyword>
<gene>
    <name evidence="4" type="ORF">GALMADRAFT_281058</name>
</gene>
<evidence type="ECO:0000256" key="2">
    <source>
        <dbReference type="SAM" id="SignalP"/>
    </source>
</evidence>
<dbReference type="OrthoDB" id="5595379at2759"/>
<evidence type="ECO:0000259" key="3">
    <source>
        <dbReference type="Pfam" id="PF14616"/>
    </source>
</evidence>
<proteinExistence type="predicted"/>
<sequence>MSSTDAALAWLLSVDAACTSSPVPTSASPDFTDWLRISPTTDSPDTQPTSQPQSSSPPFKDVSSSSRVNLPQCDGFGLNYLYDLPDFFDIENNASSGTGTDFIPSSVSPIIFSHHHRMLSLDSTSETVINTPSPRHLATFSPSGTIVDHNETRFSPTKFMQELYHTSFGNYYHDLTAPYLLADPISDISPVVRGDKLQESVPPDDELIPDIKPRRKKKNKRTRNLPRPSSFVERLHAAPSSSKPPSTPSSSRTAVKPLLGLHSGSTEDNGFPPAVLLSPCHFVSNESPSGSIRDTPQVVTMDNSSQDATSSITIGPELVNTGSASQVTDILSPLSPLTPLSSSADSPLPPRIVLKLKRKFGSFSTPVGLSKRPRLTTAVESPISLSSPLSSAESSSEKSSPDDGLSLGPSFTVRTLPASLEVAANFSLFYRRFPASSYYQPGHLDSPCTLFGVAHPGGIYNAPRSALDLYTPRFVKGKGVEKVGLCPICAEPHARGGQNKKIWFAMKFSAFKCYHMQYAHGISASTGQPFSPPTAFRTLVRPSPGKNEKLSIQQGKCHKCAKWVAVEGIKDMESKVKELHWWKHAAACHHGTTLEGEGDYYEEDYILTKISSLKPEPA</sequence>
<evidence type="ECO:0000256" key="1">
    <source>
        <dbReference type="SAM" id="MobiDB-lite"/>
    </source>
</evidence>
<feature type="compositionally biased region" description="Basic residues" evidence="1">
    <location>
        <begin position="213"/>
        <end position="224"/>
    </location>
</feature>
<dbReference type="PANTHER" id="PTHR28125">
    <property type="entry name" value="MEIOTIC EXPRESSION UP-REGULATED PROTEIN 26"/>
    <property type="match status" value="1"/>
</dbReference>
<dbReference type="AlphaFoldDB" id="A0A067SPA4"/>
<reference evidence="5" key="1">
    <citation type="journal article" date="2014" name="Proc. Natl. Acad. Sci. U.S.A.">
        <title>Extensive sampling of basidiomycete genomes demonstrates inadequacy of the white-rot/brown-rot paradigm for wood decay fungi.</title>
        <authorList>
            <person name="Riley R."/>
            <person name="Salamov A.A."/>
            <person name="Brown D.W."/>
            <person name="Nagy L.G."/>
            <person name="Floudas D."/>
            <person name="Held B.W."/>
            <person name="Levasseur A."/>
            <person name="Lombard V."/>
            <person name="Morin E."/>
            <person name="Otillar R."/>
            <person name="Lindquist E.A."/>
            <person name="Sun H."/>
            <person name="LaButti K.M."/>
            <person name="Schmutz J."/>
            <person name="Jabbour D."/>
            <person name="Luo H."/>
            <person name="Baker S.E."/>
            <person name="Pisabarro A.G."/>
            <person name="Walton J.D."/>
            <person name="Blanchette R.A."/>
            <person name="Henrissat B."/>
            <person name="Martin F."/>
            <person name="Cullen D."/>
            <person name="Hibbett D.S."/>
            <person name="Grigoriev I.V."/>
        </authorList>
    </citation>
    <scope>NUCLEOTIDE SEQUENCE [LARGE SCALE GENOMIC DNA]</scope>
    <source>
        <strain evidence="5">CBS 339.88</strain>
    </source>
</reference>
<name>A0A067SPA4_GALM3</name>
<dbReference type="HOGENOM" id="CLU_444855_0_0_1"/>
<dbReference type="InterPro" id="IPR028012">
    <property type="entry name" value="Rua1_C"/>
</dbReference>
<feature type="signal peptide" evidence="2">
    <location>
        <begin position="1"/>
        <end position="20"/>
    </location>
</feature>
<feature type="region of interest" description="Disordered" evidence="1">
    <location>
        <begin position="19"/>
        <end position="67"/>
    </location>
</feature>
<feature type="compositionally biased region" description="Low complexity" evidence="1">
    <location>
        <begin position="380"/>
        <end position="394"/>
    </location>
</feature>
<dbReference type="Pfam" id="PF14616">
    <property type="entry name" value="Rua1_C"/>
    <property type="match status" value="1"/>
</dbReference>
<evidence type="ECO:0000313" key="5">
    <source>
        <dbReference type="Proteomes" id="UP000027222"/>
    </source>
</evidence>
<keyword evidence="2" id="KW-0732">Signal</keyword>
<evidence type="ECO:0000313" key="4">
    <source>
        <dbReference type="EMBL" id="KDR72780.1"/>
    </source>
</evidence>
<organism evidence="4 5">
    <name type="scientific">Galerina marginata (strain CBS 339.88)</name>
    <dbReference type="NCBI Taxonomy" id="685588"/>
    <lineage>
        <taxon>Eukaryota</taxon>
        <taxon>Fungi</taxon>
        <taxon>Dikarya</taxon>
        <taxon>Basidiomycota</taxon>
        <taxon>Agaricomycotina</taxon>
        <taxon>Agaricomycetes</taxon>
        <taxon>Agaricomycetidae</taxon>
        <taxon>Agaricales</taxon>
        <taxon>Agaricineae</taxon>
        <taxon>Strophariaceae</taxon>
        <taxon>Galerina</taxon>
    </lineage>
</organism>
<dbReference type="STRING" id="685588.A0A067SPA4"/>
<dbReference type="Proteomes" id="UP000027222">
    <property type="component" value="Unassembled WGS sequence"/>
</dbReference>
<feature type="region of interest" description="Disordered" evidence="1">
    <location>
        <begin position="196"/>
        <end position="254"/>
    </location>
</feature>
<feature type="domain" description="Transcription regulator Rua1 C-terminal" evidence="3">
    <location>
        <begin position="465"/>
        <end position="589"/>
    </location>
</feature>
<feature type="compositionally biased region" description="Low complexity" evidence="1">
    <location>
        <begin position="239"/>
        <end position="251"/>
    </location>
</feature>
<accession>A0A067SPA4</accession>
<feature type="region of interest" description="Disordered" evidence="1">
    <location>
        <begin position="380"/>
        <end position="406"/>
    </location>
</feature>
<dbReference type="EMBL" id="KL142387">
    <property type="protein sequence ID" value="KDR72780.1"/>
    <property type="molecule type" value="Genomic_DNA"/>
</dbReference>